<dbReference type="OMA" id="QVIEPMD"/>
<reference evidence="8" key="1">
    <citation type="submission" date="2012-12" db="EMBL/GenBank/DDBJ databases">
        <authorList>
            <person name="Hellsten U."/>
            <person name="Grimwood J."/>
            <person name="Chapman J.A."/>
            <person name="Shapiro H."/>
            <person name="Aerts A."/>
            <person name="Otillar R.P."/>
            <person name="Terry A.Y."/>
            <person name="Boore J.L."/>
            <person name="Simakov O."/>
            <person name="Marletaz F."/>
            <person name="Cho S.-J."/>
            <person name="Edsinger-Gonzales E."/>
            <person name="Havlak P."/>
            <person name="Kuo D.-H."/>
            <person name="Larsson T."/>
            <person name="Lv J."/>
            <person name="Arendt D."/>
            <person name="Savage R."/>
            <person name="Osoegawa K."/>
            <person name="de Jong P."/>
            <person name="Lindberg D.R."/>
            <person name="Seaver E.C."/>
            <person name="Weisblat D.A."/>
            <person name="Putnam N.H."/>
            <person name="Grigoriev I.V."/>
            <person name="Rokhsar D.S."/>
        </authorList>
    </citation>
    <scope>NUCLEOTIDE SEQUENCE</scope>
    <source>
        <strain evidence="8">I ESC-2004</strain>
    </source>
</reference>
<comment type="similarity">
    <text evidence="2">Belongs to the UTP14 family.</text>
</comment>
<dbReference type="InterPro" id="IPR006709">
    <property type="entry name" value="SSU_processome_Utp14"/>
</dbReference>
<evidence type="ECO:0000256" key="5">
    <source>
        <dbReference type="SAM" id="MobiDB-lite"/>
    </source>
</evidence>
<dbReference type="AlphaFoldDB" id="R7UND5"/>
<feature type="region of interest" description="Disordered" evidence="5">
    <location>
        <begin position="396"/>
        <end position="544"/>
    </location>
</feature>
<dbReference type="Proteomes" id="UP000014760">
    <property type="component" value="Unassembled WGS sequence"/>
</dbReference>
<gene>
    <name evidence="6" type="ORF">CAPTEDRAFT_219753</name>
</gene>
<dbReference type="GO" id="GO:0032040">
    <property type="term" value="C:small-subunit processome"/>
    <property type="evidence" value="ECO:0007669"/>
    <property type="project" value="InterPro"/>
</dbReference>
<name>R7UND5_CAPTE</name>
<dbReference type="OrthoDB" id="277439at2759"/>
<dbReference type="EnsemblMetazoa" id="CapteT219753">
    <property type="protein sequence ID" value="CapteP219753"/>
    <property type="gene ID" value="CapteG219753"/>
</dbReference>
<evidence type="ECO:0000313" key="8">
    <source>
        <dbReference type="Proteomes" id="UP000014760"/>
    </source>
</evidence>
<feature type="region of interest" description="Disordered" evidence="5">
    <location>
        <begin position="126"/>
        <end position="146"/>
    </location>
</feature>
<dbReference type="EMBL" id="KB301969">
    <property type="protein sequence ID" value="ELU04906.1"/>
    <property type="molecule type" value="Genomic_DNA"/>
</dbReference>
<feature type="compositionally biased region" description="Polar residues" evidence="5">
    <location>
        <begin position="401"/>
        <end position="416"/>
    </location>
</feature>
<keyword evidence="4" id="KW-0539">Nucleus</keyword>
<reference evidence="7" key="3">
    <citation type="submission" date="2015-06" db="UniProtKB">
        <authorList>
            <consortium name="EnsemblMetazoa"/>
        </authorList>
    </citation>
    <scope>IDENTIFICATION</scope>
</reference>
<proteinExistence type="inferred from homology"/>
<feature type="compositionally biased region" description="Basic and acidic residues" evidence="5">
    <location>
        <begin position="535"/>
        <end position="544"/>
    </location>
</feature>
<protein>
    <recommendedName>
        <fullName evidence="9">U3 small nucleolar RNA-associated protein 14 homolog A</fullName>
    </recommendedName>
</protein>
<comment type="subcellular location">
    <subcellularLocation>
        <location evidence="1">Nucleus</location>
        <location evidence="1">Nucleolus</location>
    </subcellularLocation>
</comment>
<keyword evidence="8" id="KW-1185">Reference proteome</keyword>
<feature type="compositionally biased region" description="Acidic residues" evidence="5">
    <location>
        <begin position="420"/>
        <end position="439"/>
    </location>
</feature>
<evidence type="ECO:0000256" key="2">
    <source>
        <dbReference type="ARBA" id="ARBA00007774"/>
    </source>
</evidence>
<dbReference type="STRING" id="283909.R7UND5"/>
<organism evidence="6">
    <name type="scientific">Capitella teleta</name>
    <name type="common">Polychaete worm</name>
    <dbReference type="NCBI Taxonomy" id="283909"/>
    <lineage>
        <taxon>Eukaryota</taxon>
        <taxon>Metazoa</taxon>
        <taxon>Spiralia</taxon>
        <taxon>Lophotrochozoa</taxon>
        <taxon>Annelida</taxon>
        <taxon>Polychaeta</taxon>
        <taxon>Sedentaria</taxon>
        <taxon>Scolecida</taxon>
        <taxon>Capitellidae</taxon>
        <taxon>Capitella</taxon>
    </lineage>
</organism>
<accession>R7UND5</accession>
<dbReference type="FunCoup" id="R7UND5">
    <property type="interactions" value="1130"/>
</dbReference>
<dbReference type="PANTHER" id="PTHR14150:SF12">
    <property type="entry name" value="U3 SMALL NUCLEOLAR RNA-ASSOCIATED PROTEIN 14 HOMOLOG A"/>
    <property type="match status" value="1"/>
</dbReference>
<dbReference type="PANTHER" id="PTHR14150">
    <property type="entry name" value="U3 SMALL NUCLEOLAR RNA-ASSOCIATED PROTEIN 14"/>
    <property type="match status" value="1"/>
</dbReference>
<feature type="compositionally biased region" description="Basic and acidic residues" evidence="5">
    <location>
        <begin position="740"/>
        <end position="755"/>
    </location>
</feature>
<sequence>MVMIRCCAVMEGDVCPVAMKREEVILLALAPEERVPHDRRSCSLGASHGKALAATLEEHQNPGQKQGATLSSDCGDMTKVILLSTMGAIEIQDDGEEFESLQPMAGSDDEGQSDDESHTKLMRAMQKISGKKRKGQVERTEPSTNVSEFVSTDSTVHIGQLISALKGESTHALVKKKLKRVSKKDNILDIPLPRHEQDKIKRKVAFDDTKTEVSVWEPIVQKNRIAEQTHFPLLKPDLKQYNDPKNVIKRYAPHTSLELEVENLLRGSQTEGLNEDKMLTADEEKALRAMSLEEAKERRDLLRKHRALLSYKEAKARYQKRIKSKKYHRIMKKEKQKKDDKELEHLHKTDPEAFLEKLDSVDKNRIKRLCLQERMSLKHRGASKFMQKQARFSKFDEEARQSVQDMLQKSRQLTQKENVDSDDDEEEGEMSVEVMEEEAQVTQSKSNPWMKSSVKTKVTFTKPVAVSEKSPKEMTEEDEEEKEEEDEDEEEVEEEEDEGEEVGEDNDEEEEKGEEKEEEKEEEEEEDDGSALTESVKRKQKYEDFEGDWTKAKEVKIKSDVKECVKEEVTVDPGKFMTLTGSLRGSRAPTVTEDPDQLEQRLTIAQAFASDDVLEEFEQEKKEIEDAEKPKDIDLTLPGWGSWGGENVKPKKHNKFLIKAPPAPRRRDSSLGNVIINEAKVQSIAKHQVNRLPPTFKNVPTFESSIRHPIGKTWNPETAFQNLVAPKVVTHHGQVIDPISKEATLRKKKKMDLEGQKSSGPKNKKRKKIY</sequence>
<feature type="region of interest" description="Disordered" evidence="5">
    <location>
        <begin position="576"/>
        <end position="596"/>
    </location>
</feature>
<dbReference type="EMBL" id="AMQN01008008">
    <property type="status" value="NOT_ANNOTATED_CDS"/>
    <property type="molecule type" value="Genomic_DNA"/>
</dbReference>
<reference evidence="6 8" key="2">
    <citation type="journal article" date="2013" name="Nature">
        <title>Insights into bilaterian evolution from three spiralian genomes.</title>
        <authorList>
            <person name="Simakov O."/>
            <person name="Marletaz F."/>
            <person name="Cho S.J."/>
            <person name="Edsinger-Gonzales E."/>
            <person name="Havlak P."/>
            <person name="Hellsten U."/>
            <person name="Kuo D.H."/>
            <person name="Larsson T."/>
            <person name="Lv J."/>
            <person name="Arendt D."/>
            <person name="Savage R."/>
            <person name="Osoegawa K."/>
            <person name="de Jong P."/>
            <person name="Grimwood J."/>
            <person name="Chapman J.A."/>
            <person name="Shapiro H."/>
            <person name="Aerts A."/>
            <person name="Otillar R.P."/>
            <person name="Terry A.Y."/>
            <person name="Boore J.L."/>
            <person name="Grigoriev I.V."/>
            <person name="Lindberg D.R."/>
            <person name="Seaver E.C."/>
            <person name="Weisblat D.A."/>
            <person name="Putnam N.H."/>
            <person name="Rokhsar D.S."/>
        </authorList>
    </citation>
    <scope>NUCLEOTIDE SEQUENCE</scope>
    <source>
        <strain evidence="6 8">I ESC-2004</strain>
    </source>
</reference>
<dbReference type="HOGENOM" id="CLU_012635_1_0_1"/>
<feature type="compositionally biased region" description="Basic and acidic residues" evidence="5">
    <location>
        <begin position="622"/>
        <end position="634"/>
    </location>
</feature>
<keyword evidence="3" id="KW-0597">Phosphoprotein</keyword>
<feature type="region of interest" description="Disordered" evidence="5">
    <location>
        <begin position="740"/>
        <end position="770"/>
    </location>
</feature>
<evidence type="ECO:0000256" key="3">
    <source>
        <dbReference type="ARBA" id="ARBA00022553"/>
    </source>
</evidence>
<evidence type="ECO:0000256" key="4">
    <source>
        <dbReference type="ARBA" id="ARBA00023242"/>
    </source>
</evidence>
<evidence type="ECO:0000256" key="1">
    <source>
        <dbReference type="ARBA" id="ARBA00004604"/>
    </source>
</evidence>
<evidence type="ECO:0000313" key="7">
    <source>
        <dbReference type="EnsemblMetazoa" id="CapteP219753"/>
    </source>
</evidence>
<dbReference type="Pfam" id="PF04615">
    <property type="entry name" value="Utp14"/>
    <property type="match status" value="2"/>
</dbReference>
<dbReference type="GO" id="GO:0006364">
    <property type="term" value="P:rRNA processing"/>
    <property type="evidence" value="ECO:0007669"/>
    <property type="project" value="InterPro"/>
</dbReference>
<feature type="compositionally biased region" description="Low complexity" evidence="5">
    <location>
        <begin position="455"/>
        <end position="464"/>
    </location>
</feature>
<feature type="region of interest" description="Disordered" evidence="5">
    <location>
        <begin position="622"/>
        <end position="648"/>
    </location>
</feature>
<evidence type="ECO:0000313" key="6">
    <source>
        <dbReference type="EMBL" id="ELU04906.1"/>
    </source>
</evidence>
<feature type="compositionally biased region" description="Polar residues" evidence="5">
    <location>
        <begin position="440"/>
        <end position="450"/>
    </location>
</feature>
<feature type="compositionally biased region" description="Acidic residues" evidence="5">
    <location>
        <begin position="475"/>
        <end position="529"/>
    </location>
</feature>
<evidence type="ECO:0008006" key="9">
    <source>
        <dbReference type="Google" id="ProtNLM"/>
    </source>
</evidence>